<protein>
    <submittedName>
        <fullName evidence="1">Uncharacterized protein</fullName>
    </submittedName>
</protein>
<accession>A0AAV9ZPH0</accession>
<gene>
    <name evidence="1" type="ORF">R3P38DRAFT_2804668</name>
</gene>
<proteinExistence type="predicted"/>
<reference evidence="1 2" key="1">
    <citation type="journal article" date="2024" name="J Genomics">
        <title>Draft genome sequencing and assembly of Favolaschia claudopus CIRM-BRFM 2984 isolated from oak limbs.</title>
        <authorList>
            <person name="Navarro D."/>
            <person name="Drula E."/>
            <person name="Chaduli D."/>
            <person name="Cazenave R."/>
            <person name="Ahrendt S."/>
            <person name="Wang J."/>
            <person name="Lipzen A."/>
            <person name="Daum C."/>
            <person name="Barry K."/>
            <person name="Grigoriev I.V."/>
            <person name="Favel A."/>
            <person name="Rosso M.N."/>
            <person name="Martin F."/>
        </authorList>
    </citation>
    <scope>NUCLEOTIDE SEQUENCE [LARGE SCALE GENOMIC DNA]</scope>
    <source>
        <strain evidence="1 2">CIRM-BRFM 2984</strain>
    </source>
</reference>
<evidence type="ECO:0000313" key="2">
    <source>
        <dbReference type="Proteomes" id="UP001362999"/>
    </source>
</evidence>
<dbReference type="EMBL" id="JAWWNJ010000123">
    <property type="protein sequence ID" value="KAK6988414.1"/>
    <property type="molecule type" value="Genomic_DNA"/>
</dbReference>
<sequence length="213" mass="23595">MSPARYMSKRSRSKRFNCHLSPNQLPTKFHHFYSIPLANLEALYRCGLSQTHPTLLATVSRMLYPEHFNAVSLYFASIIDGGKFWAPRVASSPFYAVILLFCLTIASFADARCSLTMVSAWTSHIWFFFRSPLNGYSTRHPIYDETTPIDALQLPPPQTSSKFLPPPVLLDSLYAVGCRSNDSIAPTQPSGVCVYSSPDARTPPGSAEASSPP</sequence>
<comment type="caution">
    <text evidence="1">The sequence shown here is derived from an EMBL/GenBank/DDBJ whole genome shotgun (WGS) entry which is preliminary data.</text>
</comment>
<keyword evidence="2" id="KW-1185">Reference proteome</keyword>
<dbReference type="Proteomes" id="UP001362999">
    <property type="component" value="Unassembled WGS sequence"/>
</dbReference>
<evidence type="ECO:0000313" key="1">
    <source>
        <dbReference type="EMBL" id="KAK6988414.1"/>
    </source>
</evidence>
<name>A0AAV9ZPH0_9AGAR</name>
<organism evidence="1 2">
    <name type="scientific">Favolaschia claudopus</name>
    <dbReference type="NCBI Taxonomy" id="2862362"/>
    <lineage>
        <taxon>Eukaryota</taxon>
        <taxon>Fungi</taxon>
        <taxon>Dikarya</taxon>
        <taxon>Basidiomycota</taxon>
        <taxon>Agaricomycotina</taxon>
        <taxon>Agaricomycetes</taxon>
        <taxon>Agaricomycetidae</taxon>
        <taxon>Agaricales</taxon>
        <taxon>Marasmiineae</taxon>
        <taxon>Mycenaceae</taxon>
        <taxon>Favolaschia</taxon>
    </lineage>
</organism>
<dbReference type="AlphaFoldDB" id="A0AAV9ZPH0"/>